<protein>
    <recommendedName>
        <fullName evidence="4">DUF2490 domain-containing protein</fullName>
    </recommendedName>
</protein>
<evidence type="ECO:0008006" key="4">
    <source>
        <dbReference type="Google" id="ProtNLM"/>
    </source>
</evidence>
<sequence length="239" mass="27546">MTSNRLILATLTVTAIFTAGPGISSAQAGELAEDTGAWLQMVGEGSLKAVNPDLEKARVWVEGQTRFDGNWEHWYQGMVRGALGYSLSDRATIWLGYTWLPTQNQNKPYIAQQDFWPAFRYVLPTDIGTFTFRTMWESNFLRGNQVRERPRQMIKFVHPFEFEPRFSLVAWDEAFYRVNTTDWGGKSGFDQNRVFAGFGWNFNSHVRTEIGYMNQYLEDAKHVNMTMHHLGMASVFINF</sequence>
<organism evidence="2 3">
    <name type="scientific">Methylomonas koyamae</name>
    <dbReference type="NCBI Taxonomy" id="702114"/>
    <lineage>
        <taxon>Bacteria</taxon>
        <taxon>Pseudomonadati</taxon>
        <taxon>Pseudomonadota</taxon>
        <taxon>Gammaproteobacteria</taxon>
        <taxon>Methylococcales</taxon>
        <taxon>Methylococcaceae</taxon>
        <taxon>Methylomonas</taxon>
    </lineage>
</organism>
<dbReference type="EMBL" id="LUUK01000192">
    <property type="protein sequence ID" value="OAI15490.1"/>
    <property type="molecule type" value="Genomic_DNA"/>
</dbReference>
<keyword evidence="1" id="KW-0732">Signal</keyword>
<feature type="chain" id="PRO_5008069072" description="DUF2490 domain-containing protein" evidence="1">
    <location>
        <begin position="29"/>
        <end position="239"/>
    </location>
</feature>
<dbReference type="AlphaFoldDB" id="A0A177NEK9"/>
<proteinExistence type="predicted"/>
<evidence type="ECO:0000313" key="2">
    <source>
        <dbReference type="EMBL" id="OAI15490.1"/>
    </source>
</evidence>
<evidence type="ECO:0000256" key="1">
    <source>
        <dbReference type="SAM" id="SignalP"/>
    </source>
</evidence>
<accession>A0A177NEK9</accession>
<reference evidence="3" key="1">
    <citation type="submission" date="2016-03" db="EMBL/GenBank/DDBJ databases">
        <authorList>
            <person name="Heylen K."/>
            <person name="De Vos P."/>
            <person name="Vekeman B."/>
        </authorList>
    </citation>
    <scope>NUCLEOTIDE SEQUENCE [LARGE SCALE GENOMIC DNA]</scope>
    <source>
        <strain evidence="3">R-45383</strain>
    </source>
</reference>
<dbReference type="RefSeq" id="WP_064030601.1">
    <property type="nucleotide sequence ID" value="NZ_LUUK01000192.1"/>
</dbReference>
<gene>
    <name evidence="2" type="ORF">A1355_10500</name>
</gene>
<name>A0A177NEK9_9GAMM</name>
<feature type="signal peptide" evidence="1">
    <location>
        <begin position="1"/>
        <end position="28"/>
    </location>
</feature>
<dbReference type="STRING" id="702114.A1355_10500"/>
<evidence type="ECO:0000313" key="3">
    <source>
        <dbReference type="Proteomes" id="UP000077628"/>
    </source>
</evidence>
<dbReference type="OrthoDB" id="5381041at2"/>
<dbReference type="InterPro" id="IPR019619">
    <property type="entry name" value="DUF2490"/>
</dbReference>
<keyword evidence="3" id="KW-1185">Reference proteome</keyword>
<comment type="caution">
    <text evidence="2">The sequence shown here is derived from an EMBL/GenBank/DDBJ whole genome shotgun (WGS) entry which is preliminary data.</text>
</comment>
<dbReference type="Pfam" id="PF10677">
    <property type="entry name" value="DUF2490"/>
    <property type="match status" value="1"/>
</dbReference>
<dbReference type="Proteomes" id="UP000077628">
    <property type="component" value="Unassembled WGS sequence"/>
</dbReference>